<evidence type="ECO:0000256" key="1">
    <source>
        <dbReference type="SAM" id="MobiDB-lite"/>
    </source>
</evidence>
<sequence length="81" mass="9807">QKDGWWAWWHFLRLVVVVMVMLPLHADTDKPYGIGLWKWAAAARDRQTDRQTVREERKRVGRTEMEKTSDRRRRNSNDIQT</sequence>
<proteinExistence type="predicted"/>
<evidence type="ECO:0000256" key="2">
    <source>
        <dbReference type="SAM" id="Phobius"/>
    </source>
</evidence>
<reference evidence="3" key="1">
    <citation type="submission" date="2024-03" db="EMBL/GenBank/DDBJ databases">
        <authorList>
            <consortium name="ELIXIR-Norway"/>
            <consortium name="Elixir Norway"/>
        </authorList>
    </citation>
    <scope>NUCLEOTIDE SEQUENCE</scope>
</reference>
<keyword evidence="2" id="KW-0812">Transmembrane</keyword>
<name>A0ABP1BQJ8_9BRYO</name>
<feature type="compositionally biased region" description="Basic and acidic residues" evidence="1">
    <location>
        <begin position="44"/>
        <end position="69"/>
    </location>
</feature>
<feature type="non-terminal residue" evidence="3">
    <location>
        <position position="1"/>
    </location>
</feature>
<accession>A0ABP1BQJ8</accession>
<organism evidence="3 4">
    <name type="scientific">Sphagnum jensenii</name>
    <dbReference type="NCBI Taxonomy" id="128206"/>
    <lineage>
        <taxon>Eukaryota</taxon>
        <taxon>Viridiplantae</taxon>
        <taxon>Streptophyta</taxon>
        <taxon>Embryophyta</taxon>
        <taxon>Bryophyta</taxon>
        <taxon>Sphagnophytina</taxon>
        <taxon>Sphagnopsida</taxon>
        <taxon>Sphagnales</taxon>
        <taxon>Sphagnaceae</taxon>
        <taxon>Sphagnum</taxon>
    </lineage>
</organism>
<keyword evidence="2" id="KW-1133">Transmembrane helix</keyword>
<evidence type="ECO:0000313" key="4">
    <source>
        <dbReference type="Proteomes" id="UP001497522"/>
    </source>
</evidence>
<evidence type="ECO:0000313" key="3">
    <source>
        <dbReference type="EMBL" id="CAK9878328.1"/>
    </source>
</evidence>
<keyword evidence="4" id="KW-1185">Reference proteome</keyword>
<gene>
    <name evidence="3" type="ORF">CSSPJE1EN2_LOCUS20114</name>
</gene>
<keyword evidence="2" id="KW-0472">Membrane</keyword>
<protein>
    <submittedName>
        <fullName evidence="3">Uncharacterized protein</fullName>
    </submittedName>
</protein>
<dbReference type="Proteomes" id="UP001497522">
    <property type="component" value="Chromosome 6"/>
</dbReference>
<dbReference type="EMBL" id="OZ023707">
    <property type="protein sequence ID" value="CAK9878328.1"/>
    <property type="molecule type" value="Genomic_DNA"/>
</dbReference>
<feature type="transmembrane region" description="Helical" evidence="2">
    <location>
        <begin position="6"/>
        <end position="24"/>
    </location>
</feature>
<feature type="region of interest" description="Disordered" evidence="1">
    <location>
        <begin position="44"/>
        <end position="81"/>
    </location>
</feature>